<proteinExistence type="predicted"/>
<organism evidence="1 2">
    <name type="scientific">Wickerhamomyces pijperi</name>
    <name type="common">Yeast</name>
    <name type="synonym">Pichia pijperi</name>
    <dbReference type="NCBI Taxonomy" id="599730"/>
    <lineage>
        <taxon>Eukaryota</taxon>
        <taxon>Fungi</taxon>
        <taxon>Dikarya</taxon>
        <taxon>Ascomycota</taxon>
        <taxon>Saccharomycotina</taxon>
        <taxon>Saccharomycetes</taxon>
        <taxon>Phaffomycetales</taxon>
        <taxon>Wickerhamomycetaceae</taxon>
        <taxon>Wickerhamomyces</taxon>
    </lineage>
</organism>
<dbReference type="AlphaFoldDB" id="A0A9P8Q110"/>
<comment type="caution">
    <text evidence="1">The sequence shown here is derived from an EMBL/GenBank/DDBJ whole genome shotgun (WGS) entry which is preliminary data.</text>
</comment>
<reference evidence="1" key="2">
    <citation type="submission" date="2021-01" db="EMBL/GenBank/DDBJ databases">
        <authorList>
            <person name="Schikora-Tamarit M.A."/>
        </authorList>
    </citation>
    <scope>NUCLEOTIDE SEQUENCE</scope>
    <source>
        <strain evidence="1">CBS2887</strain>
    </source>
</reference>
<gene>
    <name evidence="1" type="ORF">WICPIJ_006839</name>
</gene>
<sequence length="206" mass="22347">MAVVTVEIPESVVAEVPIFVVNPEIEPAALALELGSEDETAEADKSRVVCGVNIVRQATLCAGVINVITVEIQHGFVDVTVSKTTQQTFNQASDCTDHITSVGNVIIFSETIADLPAEGKVIIDTINQDVQRHGDKINKNNTSECNIILHQEGTIMQIDLTTNATDSWTQNTDDEPQRIGQNSKVISVWSFIKGENPGDRGLVIEH</sequence>
<name>A0A9P8Q110_WICPI</name>
<evidence type="ECO:0000313" key="2">
    <source>
        <dbReference type="Proteomes" id="UP000774326"/>
    </source>
</evidence>
<evidence type="ECO:0000313" key="1">
    <source>
        <dbReference type="EMBL" id="KAH3682217.1"/>
    </source>
</evidence>
<protein>
    <submittedName>
        <fullName evidence="1">Uncharacterized protein</fullName>
    </submittedName>
</protein>
<keyword evidence="2" id="KW-1185">Reference proteome</keyword>
<dbReference type="EMBL" id="JAEUBG010003860">
    <property type="protein sequence ID" value="KAH3682217.1"/>
    <property type="molecule type" value="Genomic_DNA"/>
</dbReference>
<reference evidence="1" key="1">
    <citation type="journal article" date="2021" name="Open Biol.">
        <title>Shared evolutionary footprints suggest mitochondrial oxidative damage underlies multiple complex I losses in fungi.</title>
        <authorList>
            <person name="Schikora-Tamarit M.A."/>
            <person name="Marcet-Houben M."/>
            <person name="Nosek J."/>
            <person name="Gabaldon T."/>
        </authorList>
    </citation>
    <scope>NUCLEOTIDE SEQUENCE</scope>
    <source>
        <strain evidence="1">CBS2887</strain>
    </source>
</reference>
<accession>A0A9P8Q110</accession>
<dbReference type="Proteomes" id="UP000774326">
    <property type="component" value="Unassembled WGS sequence"/>
</dbReference>